<dbReference type="GO" id="GO:0006935">
    <property type="term" value="P:chemotaxis"/>
    <property type="evidence" value="ECO:0007669"/>
    <property type="project" value="UniProtKB-KW"/>
</dbReference>
<comment type="caution">
    <text evidence="3">The sequence shown here is derived from an EMBL/GenBank/DDBJ whole genome shotgun (WGS) entry which is preliminary data.</text>
</comment>
<organism evidence="3 4">
    <name type="scientific">Acetobacterium wieringae</name>
    <dbReference type="NCBI Taxonomy" id="52694"/>
    <lineage>
        <taxon>Bacteria</taxon>
        <taxon>Bacillati</taxon>
        <taxon>Bacillota</taxon>
        <taxon>Clostridia</taxon>
        <taxon>Eubacteriales</taxon>
        <taxon>Eubacteriaceae</taxon>
        <taxon>Acetobacterium</taxon>
    </lineage>
</organism>
<protein>
    <recommendedName>
        <fullName evidence="2">Chemotaxis phosphatase CheX-like domain-containing protein</fullName>
    </recommendedName>
</protein>
<dbReference type="OrthoDB" id="1681129at2"/>
<dbReference type="SUPFAM" id="SSF103039">
    <property type="entry name" value="CheC-like"/>
    <property type="match status" value="1"/>
</dbReference>
<dbReference type="Gene3D" id="3.40.1550.10">
    <property type="entry name" value="CheC-like"/>
    <property type="match status" value="1"/>
</dbReference>
<dbReference type="Proteomes" id="UP000176244">
    <property type="component" value="Unassembled WGS sequence"/>
</dbReference>
<name>A0A1F2PF25_9FIRM</name>
<dbReference type="InterPro" id="IPR028976">
    <property type="entry name" value="CheC-like_sf"/>
</dbReference>
<evidence type="ECO:0000259" key="2">
    <source>
        <dbReference type="Pfam" id="PF13690"/>
    </source>
</evidence>
<proteinExistence type="predicted"/>
<evidence type="ECO:0000313" key="4">
    <source>
        <dbReference type="Proteomes" id="UP000176244"/>
    </source>
</evidence>
<dbReference type="AlphaFoldDB" id="A0A1F2PF25"/>
<dbReference type="RefSeq" id="WP_070372295.1">
    <property type="nucleotide sequence ID" value="NZ_LKEU01000039.1"/>
</dbReference>
<dbReference type="Pfam" id="PF13690">
    <property type="entry name" value="CheX"/>
    <property type="match status" value="1"/>
</dbReference>
<gene>
    <name evidence="3" type="ORF">ACWI_30390</name>
</gene>
<sequence length="165" mass="17960">MNEQQDIRQYDVLPGEVFVAALLETVEQMSGFVLNEVKNEISTAPEAGQTHEIIGAMVLQGEQAMLLTLETNKNSAAPLVSFMTGIEAAALDAELLNDGITELINMVGGSARARLEATNYKFVLSVPFTLVGDGVKVVVKKRTDSFVARLVCDEIELLLRVYKLS</sequence>
<dbReference type="STRING" id="52694.ACWI_30390"/>
<dbReference type="InterPro" id="IPR028051">
    <property type="entry name" value="CheX-like_dom"/>
</dbReference>
<feature type="domain" description="Chemotaxis phosphatase CheX-like" evidence="2">
    <location>
        <begin position="54"/>
        <end position="147"/>
    </location>
</feature>
<dbReference type="EMBL" id="LKEU01000039">
    <property type="protein sequence ID" value="OFV69584.1"/>
    <property type="molecule type" value="Genomic_DNA"/>
</dbReference>
<keyword evidence="1" id="KW-0145">Chemotaxis</keyword>
<accession>A0A1F2PF25</accession>
<reference evidence="3 4" key="1">
    <citation type="submission" date="2015-09" db="EMBL/GenBank/DDBJ databases">
        <title>Genome sequence of Acetobacterium wieringae DSM 1911.</title>
        <authorList>
            <person name="Poehlein A."/>
            <person name="Bengelsdorf F.R."/>
            <person name="Schiel-Bengelsdorf B."/>
            <person name="Duerre P."/>
            <person name="Daniel R."/>
        </authorList>
    </citation>
    <scope>NUCLEOTIDE SEQUENCE [LARGE SCALE GENOMIC DNA]</scope>
    <source>
        <strain evidence="3 4">DSM 1911</strain>
    </source>
</reference>
<evidence type="ECO:0000256" key="1">
    <source>
        <dbReference type="ARBA" id="ARBA00022500"/>
    </source>
</evidence>
<evidence type="ECO:0000313" key="3">
    <source>
        <dbReference type="EMBL" id="OFV69584.1"/>
    </source>
</evidence>